<evidence type="ECO:0000313" key="7">
    <source>
        <dbReference type="Proteomes" id="UP000039046"/>
    </source>
</evidence>
<feature type="transmembrane region" description="Helical" evidence="5">
    <location>
        <begin position="117"/>
        <end position="137"/>
    </location>
</feature>
<organism evidence="6 7">
    <name type="scientific">[Torrubiella] hemipterigena</name>
    <dbReference type="NCBI Taxonomy" id="1531966"/>
    <lineage>
        <taxon>Eukaryota</taxon>
        <taxon>Fungi</taxon>
        <taxon>Dikarya</taxon>
        <taxon>Ascomycota</taxon>
        <taxon>Pezizomycotina</taxon>
        <taxon>Sordariomycetes</taxon>
        <taxon>Hypocreomycetidae</taxon>
        <taxon>Hypocreales</taxon>
        <taxon>Clavicipitaceae</taxon>
        <taxon>Clavicipitaceae incertae sedis</taxon>
        <taxon>'Torrubiella' clade</taxon>
    </lineage>
</organism>
<keyword evidence="4 5" id="KW-0472">Membrane</keyword>
<evidence type="ECO:0000256" key="5">
    <source>
        <dbReference type="SAM" id="Phobius"/>
    </source>
</evidence>
<dbReference type="HOGENOM" id="CLU_030884_1_2_1"/>
<dbReference type="InterPro" id="IPR036259">
    <property type="entry name" value="MFS_trans_sf"/>
</dbReference>
<reference evidence="6 7" key="1">
    <citation type="journal article" date="2015" name="Genome Announc.">
        <title>Draft Genome Sequence and Gene Annotation of the Entomopathogenic Fungus Verticillium hemipterigenum.</title>
        <authorList>
            <person name="Horn F."/>
            <person name="Habel A."/>
            <person name="Scharf D.H."/>
            <person name="Dworschak J."/>
            <person name="Brakhage A.A."/>
            <person name="Guthke R."/>
            <person name="Hertweck C."/>
            <person name="Linde J."/>
        </authorList>
    </citation>
    <scope>NUCLEOTIDE SEQUENCE [LARGE SCALE GENOMIC DNA]</scope>
</reference>
<proteinExistence type="predicted"/>
<sequence length="504" mass="55855">MSDDKKIENVAIDADNHVADPVPDHEFDTSQLPGGWMYKVFSIGLGKTWYASPSFQLFMISMVCFLCPGMFNALGGLGGGGQVDSNAQTKAATALYSTFSVVGFFSGTFTNRLGTRFAVAFGGLGYALYAASFLSYNHNSNEGFVIFAGAFLGVCAGLLWCGQGAIMMSYPTEKNKGKYISWFWIIFNFGAVLGSLIPLGQSINNPEQQAANDGTYVAFIVLMALGLVLALFLCNGNQVIRDDGSKVIMMKNPTWQTEIFGLWETLKTYPAVILLFPMFFASNSFYTYQPNGFNGQHFNFRGRSLNGLLYWLAQIIGAMINGYALDSPRFKRSTRARASFVVLFILTFVIWGGGYAFQKDSPDRYTTSEDKQWIKDNRIDWTNARFIGPMFLYFFYGFYDAIWQTTIYWYMGALSNSGRTAANLAGFYKGIQSAGAAVFFALDTAKLEYTTMFYVTWGLLAVSLVIGAPLILFKIQDHVTLAEDLQHVDETAEDVVAFSEKPVA</sequence>
<dbReference type="EMBL" id="CDHN01000006">
    <property type="protein sequence ID" value="CEJ93905.1"/>
    <property type="molecule type" value="Genomic_DNA"/>
</dbReference>
<feature type="transmembrane region" description="Helical" evidence="5">
    <location>
        <begin position="215"/>
        <end position="234"/>
    </location>
</feature>
<dbReference type="InterPro" id="IPR010291">
    <property type="entry name" value="Ion_channel_UNC-93"/>
</dbReference>
<feature type="transmembrane region" description="Helical" evidence="5">
    <location>
        <begin position="454"/>
        <end position="473"/>
    </location>
</feature>
<evidence type="ECO:0000256" key="4">
    <source>
        <dbReference type="ARBA" id="ARBA00023136"/>
    </source>
</evidence>
<dbReference type="GO" id="GO:0016020">
    <property type="term" value="C:membrane"/>
    <property type="evidence" value="ECO:0007669"/>
    <property type="project" value="UniProtKB-SubCell"/>
</dbReference>
<feature type="transmembrane region" description="Helical" evidence="5">
    <location>
        <begin position="308"/>
        <end position="326"/>
    </location>
</feature>
<evidence type="ECO:0000313" key="6">
    <source>
        <dbReference type="EMBL" id="CEJ93905.1"/>
    </source>
</evidence>
<dbReference type="PANTHER" id="PTHR23294:SF59">
    <property type="entry name" value="UNC93-LIKE PROTEIN C922.05C"/>
    <property type="match status" value="1"/>
</dbReference>
<evidence type="ECO:0008006" key="8">
    <source>
        <dbReference type="Google" id="ProtNLM"/>
    </source>
</evidence>
<feature type="transmembrane region" description="Helical" evidence="5">
    <location>
        <begin position="269"/>
        <end position="288"/>
    </location>
</feature>
<keyword evidence="2 5" id="KW-0812">Transmembrane</keyword>
<accession>A0A0A1TQ24</accession>
<comment type="subcellular location">
    <subcellularLocation>
        <location evidence="1">Membrane</location>
        <topology evidence="1">Multi-pass membrane protein</topology>
    </subcellularLocation>
</comment>
<dbReference type="InterPro" id="IPR051617">
    <property type="entry name" value="UNC-93-like_regulator"/>
</dbReference>
<protein>
    <recommendedName>
        <fullName evidence="8">DUF895 domain membrane protein</fullName>
    </recommendedName>
</protein>
<dbReference type="SUPFAM" id="SSF103473">
    <property type="entry name" value="MFS general substrate transporter"/>
    <property type="match status" value="1"/>
</dbReference>
<feature type="transmembrane region" description="Helical" evidence="5">
    <location>
        <begin position="143"/>
        <end position="161"/>
    </location>
</feature>
<dbReference type="Gene3D" id="1.20.1250.20">
    <property type="entry name" value="MFS general substrate transporter like domains"/>
    <property type="match status" value="2"/>
</dbReference>
<evidence type="ECO:0000256" key="2">
    <source>
        <dbReference type="ARBA" id="ARBA00022692"/>
    </source>
</evidence>
<dbReference type="OrthoDB" id="196103at2759"/>
<feature type="transmembrane region" description="Helical" evidence="5">
    <location>
        <begin position="390"/>
        <end position="410"/>
    </location>
</feature>
<feature type="transmembrane region" description="Helical" evidence="5">
    <location>
        <begin position="49"/>
        <end position="71"/>
    </location>
</feature>
<feature type="transmembrane region" description="Helical" evidence="5">
    <location>
        <begin position="182"/>
        <end position="203"/>
    </location>
</feature>
<dbReference type="AlphaFoldDB" id="A0A0A1TQ24"/>
<name>A0A0A1TQ24_9HYPO</name>
<feature type="transmembrane region" description="Helical" evidence="5">
    <location>
        <begin position="338"/>
        <end position="357"/>
    </location>
</feature>
<dbReference type="Proteomes" id="UP000039046">
    <property type="component" value="Unassembled WGS sequence"/>
</dbReference>
<feature type="transmembrane region" description="Helical" evidence="5">
    <location>
        <begin position="422"/>
        <end position="442"/>
    </location>
</feature>
<gene>
    <name evidence="6" type="ORF">VHEMI09465</name>
</gene>
<feature type="transmembrane region" description="Helical" evidence="5">
    <location>
        <begin position="91"/>
        <end position="110"/>
    </location>
</feature>
<keyword evidence="7" id="KW-1185">Reference proteome</keyword>
<evidence type="ECO:0000256" key="1">
    <source>
        <dbReference type="ARBA" id="ARBA00004141"/>
    </source>
</evidence>
<evidence type="ECO:0000256" key="3">
    <source>
        <dbReference type="ARBA" id="ARBA00022989"/>
    </source>
</evidence>
<keyword evidence="3 5" id="KW-1133">Transmembrane helix</keyword>
<dbReference type="Pfam" id="PF05978">
    <property type="entry name" value="UNC-93"/>
    <property type="match status" value="1"/>
</dbReference>
<dbReference type="PANTHER" id="PTHR23294">
    <property type="entry name" value="ET TRANSLATION PRODUCT-RELATED"/>
    <property type="match status" value="1"/>
</dbReference>